<dbReference type="EMBL" id="JAHRIM010052545">
    <property type="protein sequence ID" value="MEQ2269660.1"/>
    <property type="molecule type" value="Genomic_DNA"/>
</dbReference>
<gene>
    <name evidence="2" type="ORF">XENORESO_007739</name>
</gene>
<feature type="region of interest" description="Disordered" evidence="1">
    <location>
        <begin position="710"/>
        <end position="733"/>
    </location>
</feature>
<proteinExistence type="predicted"/>
<evidence type="ECO:0000313" key="2">
    <source>
        <dbReference type="EMBL" id="MEQ2269660.1"/>
    </source>
</evidence>
<feature type="compositionally biased region" description="Polar residues" evidence="1">
    <location>
        <begin position="253"/>
        <end position="264"/>
    </location>
</feature>
<name>A0ABV0WKG1_9TELE</name>
<feature type="compositionally biased region" description="Polar residues" evidence="1">
    <location>
        <begin position="275"/>
        <end position="291"/>
    </location>
</feature>
<feature type="region of interest" description="Disordered" evidence="1">
    <location>
        <begin position="1"/>
        <end position="352"/>
    </location>
</feature>
<feature type="compositionally biased region" description="Low complexity" evidence="1">
    <location>
        <begin position="302"/>
        <end position="349"/>
    </location>
</feature>
<feature type="compositionally biased region" description="Basic and acidic residues" evidence="1">
    <location>
        <begin position="199"/>
        <end position="218"/>
    </location>
</feature>
<accession>A0ABV0WKG1</accession>
<keyword evidence="3" id="KW-1185">Reference proteome</keyword>
<sequence length="733" mass="78865">MASSSTITSTPMEAVEDGDHPFITVSNILASTEEEQNVERSSGDQSNVDKETGAMVMHKAEEQEEVTEPASEKSNDDPERVESAHSEAAGAKTEEAVEDSAPQTNDDAEALETNKEKCDISKSSAEESTVVSEKQDETKQMSPEPSGSLENSVLGGASVFNEDLVDVSSISDQINPSDADDSQEESSYASAATGEEGELDKKEEDKHEGDGSKMKDLQQQETQMEEDKEEMKKVRKEEKGENEFVENQVPCLESQTPQTETGDQSVKEPTKENVSDPQSSSKTEGTATDQQAPDVVPLPSVQEAPAAPEPPSQSQTSEPSEATAEETLPGASDSSTAGSSSNTSSKSSDAVTRTKEIKIARLDVANVAMDTEKLELKETSSTESSQGQTATPAAGEAGSPSDRPEDGSTSAPRSTMFRIPEFRWSHMHQRLLTDLLFSIETDVQAWRSHSTKTILDFVNSSENVVFVHNSIHLISQVVDNLIMACGGILPLLSAATSASHELENIEPSQGLAVEASVTFLQRLINLADVLIFASSLNFTEIEAEKNMSSGGILRQCLRLGNKTFFCAEGRIVLPTQHACTPAVSFVMGAAHSGYDSEHPCTVTLGGEVEQGRVSGAARVGRSTDLVMAPTFSLVFVSEYIGPWMGQGIHSQWRILICYGKEQRTVGVGSGGKKIYCCCPKQTPYLCHHGRVKPPLSHPRSASGEQILTQIQSSRDMSSSDRQKAYVAPLQEGV</sequence>
<dbReference type="Proteomes" id="UP001444071">
    <property type="component" value="Unassembled WGS sequence"/>
</dbReference>
<feature type="compositionally biased region" description="Polar residues" evidence="1">
    <location>
        <begin position="140"/>
        <end position="151"/>
    </location>
</feature>
<feature type="region of interest" description="Disordered" evidence="1">
    <location>
        <begin position="376"/>
        <end position="413"/>
    </location>
</feature>
<feature type="compositionally biased region" description="Polar residues" evidence="1">
    <location>
        <begin position="1"/>
        <end position="11"/>
    </location>
</feature>
<reference evidence="2 3" key="1">
    <citation type="submission" date="2021-06" db="EMBL/GenBank/DDBJ databases">
        <authorList>
            <person name="Palmer J.M."/>
        </authorList>
    </citation>
    <scope>NUCLEOTIDE SEQUENCE [LARGE SCALE GENOMIC DNA]</scope>
    <source>
        <strain evidence="2 3">XR_2019</strain>
        <tissue evidence="2">Muscle</tissue>
    </source>
</reference>
<feature type="compositionally biased region" description="Basic and acidic residues" evidence="1">
    <location>
        <begin position="265"/>
        <end position="274"/>
    </location>
</feature>
<feature type="compositionally biased region" description="Basic and acidic residues" evidence="1">
    <location>
        <begin position="70"/>
        <end position="85"/>
    </location>
</feature>
<protein>
    <submittedName>
        <fullName evidence="2">Uncharacterized protein</fullName>
    </submittedName>
</protein>
<comment type="caution">
    <text evidence="2">The sequence shown here is derived from an EMBL/GenBank/DDBJ whole genome shotgun (WGS) entry which is preliminary data.</text>
</comment>
<organism evidence="2 3">
    <name type="scientific">Xenotaenia resolanae</name>
    <dbReference type="NCBI Taxonomy" id="208358"/>
    <lineage>
        <taxon>Eukaryota</taxon>
        <taxon>Metazoa</taxon>
        <taxon>Chordata</taxon>
        <taxon>Craniata</taxon>
        <taxon>Vertebrata</taxon>
        <taxon>Euteleostomi</taxon>
        <taxon>Actinopterygii</taxon>
        <taxon>Neopterygii</taxon>
        <taxon>Teleostei</taxon>
        <taxon>Neoteleostei</taxon>
        <taxon>Acanthomorphata</taxon>
        <taxon>Ovalentaria</taxon>
        <taxon>Atherinomorphae</taxon>
        <taxon>Cyprinodontiformes</taxon>
        <taxon>Goodeidae</taxon>
        <taxon>Xenotaenia</taxon>
    </lineage>
</organism>
<evidence type="ECO:0000256" key="1">
    <source>
        <dbReference type="SAM" id="MobiDB-lite"/>
    </source>
</evidence>
<feature type="compositionally biased region" description="Basic and acidic residues" evidence="1">
    <location>
        <begin position="229"/>
        <end position="242"/>
    </location>
</feature>
<evidence type="ECO:0000313" key="3">
    <source>
        <dbReference type="Proteomes" id="UP001444071"/>
    </source>
</evidence>
<feature type="compositionally biased region" description="Polar residues" evidence="1">
    <location>
        <begin position="121"/>
        <end position="132"/>
    </location>
</feature>
<feature type="compositionally biased region" description="Basic and acidic residues" evidence="1">
    <location>
        <begin position="37"/>
        <end position="52"/>
    </location>
</feature>